<reference evidence="1" key="1">
    <citation type="submission" date="2023-10" db="EMBL/GenBank/DDBJ databases">
        <title>Characterization and whole genome sequencing of a novel strain of Bergeyella porcorum QD2021 isolated from pig.</title>
        <authorList>
            <person name="Liu G."/>
            <person name="Chen C."/>
            <person name="Han X."/>
        </authorList>
    </citation>
    <scope>NUCLEOTIDE SEQUENCE</scope>
    <source>
        <strain evidence="1">QD2021</strain>
    </source>
</reference>
<keyword evidence="2" id="KW-1185">Reference proteome</keyword>
<organism evidence="1 2">
    <name type="scientific">Bergeyella porcorum</name>
    <dbReference type="NCBI Taxonomy" id="1735111"/>
    <lineage>
        <taxon>Bacteria</taxon>
        <taxon>Pseudomonadati</taxon>
        <taxon>Bacteroidota</taxon>
        <taxon>Flavobacteriia</taxon>
        <taxon>Flavobacteriales</taxon>
        <taxon>Weeksellaceae</taxon>
        <taxon>Bergeyella</taxon>
    </lineage>
</organism>
<sequence>MKPNRYPRHEKLKHRNTIALLLKKENGKLVVIFALLLIAQRIMLPIK</sequence>
<dbReference type="Proteomes" id="UP001432059">
    <property type="component" value="Chromosome"/>
</dbReference>
<proteinExistence type="predicted"/>
<evidence type="ECO:0000313" key="1">
    <source>
        <dbReference type="EMBL" id="WOC51701.1"/>
    </source>
</evidence>
<name>A0AAU0F6T9_9FLAO</name>
<gene>
    <name evidence="1" type="ORF">BPO_1054</name>
</gene>
<dbReference type="EMBL" id="CP136426">
    <property type="protein sequence ID" value="WOC51701.1"/>
    <property type="molecule type" value="Genomic_DNA"/>
</dbReference>
<evidence type="ECO:0000313" key="2">
    <source>
        <dbReference type="Proteomes" id="UP001432059"/>
    </source>
</evidence>
<dbReference type="KEGG" id="bpor:BPO_1054"/>
<dbReference type="AlphaFoldDB" id="A0AAU0F6T9"/>
<accession>A0AAU0F6T9</accession>
<protein>
    <submittedName>
        <fullName evidence="1">Uncharacterized protein</fullName>
    </submittedName>
</protein>